<protein>
    <submittedName>
        <fullName evidence="2">Uncharacterized protein</fullName>
    </submittedName>
</protein>
<keyword evidence="3" id="KW-1185">Reference proteome</keyword>
<reference evidence="2" key="1">
    <citation type="journal article" date="2023" name="Front. Mar. Sci.">
        <title>A new Merluccius polli reference genome to investigate the effects of global change in West African waters.</title>
        <authorList>
            <person name="Mateo J.L."/>
            <person name="Blanco-Fernandez C."/>
            <person name="Garcia-Vazquez E."/>
            <person name="Machado-Schiaffino G."/>
        </authorList>
    </citation>
    <scope>NUCLEOTIDE SEQUENCE</scope>
    <source>
        <strain evidence="2">C29</strain>
        <tissue evidence="2">Fin</tissue>
    </source>
</reference>
<dbReference type="Proteomes" id="UP001174136">
    <property type="component" value="Unassembled WGS sequence"/>
</dbReference>
<name>A0AA47M3J3_MERPO</name>
<dbReference type="EMBL" id="JAOPHQ010006064">
    <property type="protein sequence ID" value="KAK0132902.1"/>
    <property type="molecule type" value="Genomic_DNA"/>
</dbReference>
<evidence type="ECO:0000313" key="2">
    <source>
        <dbReference type="EMBL" id="KAK0132902.1"/>
    </source>
</evidence>
<feature type="compositionally biased region" description="Polar residues" evidence="1">
    <location>
        <begin position="256"/>
        <end position="265"/>
    </location>
</feature>
<proteinExistence type="predicted"/>
<gene>
    <name evidence="2" type="ORF">N1851_031982</name>
</gene>
<evidence type="ECO:0000313" key="3">
    <source>
        <dbReference type="Proteomes" id="UP001174136"/>
    </source>
</evidence>
<evidence type="ECO:0000256" key="1">
    <source>
        <dbReference type="SAM" id="MobiDB-lite"/>
    </source>
</evidence>
<feature type="compositionally biased region" description="Basic residues" evidence="1">
    <location>
        <begin position="221"/>
        <end position="231"/>
    </location>
</feature>
<feature type="region of interest" description="Disordered" evidence="1">
    <location>
        <begin position="214"/>
        <end position="265"/>
    </location>
</feature>
<dbReference type="AlphaFoldDB" id="A0AA47M3J3"/>
<accession>A0AA47M3J3</accession>
<comment type="caution">
    <text evidence="2">The sequence shown here is derived from an EMBL/GenBank/DDBJ whole genome shotgun (WGS) entry which is preliminary data.</text>
</comment>
<sequence length="265" mass="28559">MNGGEDNGDGNVGSFEATLKHKQVEDGVLTVEDPQLVALIVSAGVAGLSFDQQKELLLLKPEHHTRGNTKVPIRILRDTGSTDSFICESGLPFFAKSNTGESIIMWVHMLKQDSELVHGGCSRGCRPIEGIVFILGNQWAGVKVWADGPWTSFHSGLGSHQTQWALLETIAIAMVSIQGSDVRLPWVRERLRCDGSIQPPVARIRARRPFLRGEGPWAPRRPARGRGRIGGRKSPPVSVISCVASGQEAEGGGTEEVSQGPLSAT</sequence>
<organism evidence="2 3">
    <name type="scientific">Merluccius polli</name>
    <name type="common">Benguela hake</name>
    <name type="synonym">Merluccius cadenati</name>
    <dbReference type="NCBI Taxonomy" id="89951"/>
    <lineage>
        <taxon>Eukaryota</taxon>
        <taxon>Metazoa</taxon>
        <taxon>Chordata</taxon>
        <taxon>Craniata</taxon>
        <taxon>Vertebrata</taxon>
        <taxon>Euteleostomi</taxon>
        <taxon>Actinopterygii</taxon>
        <taxon>Neopterygii</taxon>
        <taxon>Teleostei</taxon>
        <taxon>Neoteleostei</taxon>
        <taxon>Acanthomorphata</taxon>
        <taxon>Zeiogadaria</taxon>
        <taxon>Gadariae</taxon>
        <taxon>Gadiformes</taxon>
        <taxon>Gadoidei</taxon>
        <taxon>Merlucciidae</taxon>
        <taxon>Merluccius</taxon>
    </lineage>
</organism>